<protein>
    <submittedName>
        <fullName evidence="3">Glycosyltransferase family 9 protein</fullName>
    </submittedName>
</protein>
<dbReference type="PANTHER" id="PTHR30160">
    <property type="entry name" value="TETRAACYLDISACCHARIDE 4'-KINASE-RELATED"/>
    <property type="match status" value="1"/>
</dbReference>
<proteinExistence type="predicted"/>
<dbReference type="Pfam" id="PF01075">
    <property type="entry name" value="Glyco_transf_9"/>
    <property type="match status" value="1"/>
</dbReference>
<dbReference type="Proteomes" id="UP000316609">
    <property type="component" value="Unassembled WGS sequence"/>
</dbReference>
<dbReference type="GO" id="GO:0009244">
    <property type="term" value="P:lipopolysaccharide core region biosynthetic process"/>
    <property type="evidence" value="ECO:0007669"/>
    <property type="project" value="TreeGrafter"/>
</dbReference>
<keyword evidence="1" id="KW-0328">Glycosyltransferase</keyword>
<organism evidence="3 4">
    <name type="scientific">Eiseniibacteriota bacterium</name>
    <dbReference type="NCBI Taxonomy" id="2212470"/>
    <lineage>
        <taxon>Bacteria</taxon>
        <taxon>Candidatus Eiseniibacteriota</taxon>
    </lineage>
</organism>
<name>A0A538TY85_UNCEI</name>
<dbReference type="InterPro" id="IPR051199">
    <property type="entry name" value="LPS_LOS_Heptosyltrfase"/>
</dbReference>
<dbReference type="CDD" id="cd03789">
    <property type="entry name" value="GT9_LPS_heptosyltransferase"/>
    <property type="match status" value="1"/>
</dbReference>
<dbReference type="Gene3D" id="3.40.50.2000">
    <property type="entry name" value="Glycogen Phosphorylase B"/>
    <property type="match status" value="2"/>
</dbReference>
<keyword evidence="2 3" id="KW-0808">Transferase</keyword>
<evidence type="ECO:0000313" key="3">
    <source>
        <dbReference type="EMBL" id="TMQ68605.1"/>
    </source>
</evidence>
<dbReference type="EMBL" id="VBOY01000006">
    <property type="protein sequence ID" value="TMQ68605.1"/>
    <property type="molecule type" value="Genomic_DNA"/>
</dbReference>
<sequence length="366" mass="40625">MGRLKRVAVPAGGFRSIAVLRLSSLGDVVLTLPVVCELKRAWPEARITYWTKEEYADLVRFDPAVDHVRPLEVDARRIEDLVSMSAELEDADLILDLHGNVRTRVLTFRQRAPVLRCGSWRLRRAASVHARWARLAPPPRALDRFAQALAPLGRTPANPPRVHAGEEAERWAREWIAARTEPRVALLPGARHATKRWPEEHWLELHERLRARGRALVYVSSDTDRRTLPRLVARVETDAAADWCVEPLPRIAALLSGCRAAVSCDSGLMHLAAARGLRVVALFGSTAPELGFAPAGEGHVVLCRHEPCQPCTLHGRPRCPKRHFRCMVELRPAEVASHVEKVVASGFAGASPVSAPGKPRHGHFTF</sequence>
<evidence type="ECO:0000313" key="4">
    <source>
        <dbReference type="Proteomes" id="UP000316609"/>
    </source>
</evidence>
<dbReference type="AlphaFoldDB" id="A0A538TY85"/>
<dbReference type="GO" id="GO:0008713">
    <property type="term" value="F:ADP-heptose-lipopolysaccharide heptosyltransferase activity"/>
    <property type="evidence" value="ECO:0007669"/>
    <property type="project" value="TreeGrafter"/>
</dbReference>
<dbReference type="GO" id="GO:0005829">
    <property type="term" value="C:cytosol"/>
    <property type="evidence" value="ECO:0007669"/>
    <property type="project" value="TreeGrafter"/>
</dbReference>
<reference evidence="3 4" key="1">
    <citation type="journal article" date="2019" name="Nat. Microbiol.">
        <title>Mediterranean grassland soil C-N compound turnover is dependent on rainfall and depth, and is mediated by genomically divergent microorganisms.</title>
        <authorList>
            <person name="Diamond S."/>
            <person name="Andeer P.F."/>
            <person name="Li Z."/>
            <person name="Crits-Christoph A."/>
            <person name="Burstein D."/>
            <person name="Anantharaman K."/>
            <person name="Lane K.R."/>
            <person name="Thomas B.C."/>
            <person name="Pan C."/>
            <person name="Northen T.R."/>
            <person name="Banfield J.F."/>
        </authorList>
    </citation>
    <scope>NUCLEOTIDE SEQUENCE [LARGE SCALE GENOMIC DNA]</scope>
    <source>
        <strain evidence="3">WS_8</strain>
    </source>
</reference>
<evidence type="ECO:0000256" key="1">
    <source>
        <dbReference type="ARBA" id="ARBA00022676"/>
    </source>
</evidence>
<dbReference type="SUPFAM" id="SSF53756">
    <property type="entry name" value="UDP-Glycosyltransferase/glycogen phosphorylase"/>
    <property type="match status" value="1"/>
</dbReference>
<comment type="caution">
    <text evidence="3">The sequence shown here is derived from an EMBL/GenBank/DDBJ whole genome shotgun (WGS) entry which is preliminary data.</text>
</comment>
<evidence type="ECO:0000256" key="2">
    <source>
        <dbReference type="ARBA" id="ARBA00022679"/>
    </source>
</evidence>
<dbReference type="InterPro" id="IPR002201">
    <property type="entry name" value="Glyco_trans_9"/>
</dbReference>
<gene>
    <name evidence="3" type="ORF">E6K78_00320</name>
</gene>
<accession>A0A538TY85</accession>